<dbReference type="AlphaFoldDB" id="A0A2T5MFK1"/>
<evidence type="ECO:0000313" key="2">
    <source>
        <dbReference type="Proteomes" id="UP000244248"/>
    </source>
</evidence>
<dbReference type="RefSeq" id="WP_107939889.1">
    <property type="nucleotide sequence ID" value="NZ_QANS01000003.1"/>
</dbReference>
<name>A0A2T5MFK1_9GAMM</name>
<protein>
    <submittedName>
        <fullName evidence="1">Uncharacterized protein</fullName>
    </submittedName>
</protein>
<proteinExistence type="predicted"/>
<organism evidence="1 2">
    <name type="scientific">Stenotrophobium rhamnosiphilum</name>
    <dbReference type="NCBI Taxonomy" id="2029166"/>
    <lineage>
        <taxon>Bacteria</taxon>
        <taxon>Pseudomonadati</taxon>
        <taxon>Pseudomonadota</taxon>
        <taxon>Gammaproteobacteria</taxon>
        <taxon>Nevskiales</taxon>
        <taxon>Nevskiaceae</taxon>
        <taxon>Stenotrophobium</taxon>
    </lineage>
</organism>
<comment type="caution">
    <text evidence="1">The sequence shown here is derived from an EMBL/GenBank/DDBJ whole genome shotgun (WGS) entry which is preliminary data.</text>
</comment>
<dbReference type="Proteomes" id="UP000244248">
    <property type="component" value="Unassembled WGS sequence"/>
</dbReference>
<keyword evidence="2" id="KW-1185">Reference proteome</keyword>
<evidence type="ECO:0000313" key="1">
    <source>
        <dbReference type="EMBL" id="PTU31346.1"/>
    </source>
</evidence>
<accession>A0A2T5MFK1</accession>
<reference evidence="1 2" key="1">
    <citation type="submission" date="2018-04" db="EMBL/GenBank/DDBJ databases">
        <title>Novel species isolated from glacier.</title>
        <authorList>
            <person name="Liu Q."/>
            <person name="Xin Y.-H."/>
        </authorList>
    </citation>
    <scope>NUCLEOTIDE SEQUENCE [LARGE SCALE GENOMIC DNA]</scope>
    <source>
        <strain evidence="1 2">GT1R17</strain>
    </source>
</reference>
<dbReference type="EMBL" id="QANS01000003">
    <property type="protein sequence ID" value="PTU31346.1"/>
    <property type="molecule type" value="Genomic_DNA"/>
</dbReference>
<gene>
    <name evidence="1" type="ORF">CJD38_08360</name>
</gene>
<sequence>MQKDLRETLGTERRLDFLAALPESAQAKLSEDIHASRKRQRQSLDDAIENGMRMVPMLLRGPLKKILF</sequence>